<name>A0ABT9TP42_PAENI</name>
<evidence type="ECO:0000313" key="12">
    <source>
        <dbReference type="EMBL" id="MDQ0102332.1"/>
    </source>
</evidence>
<evidence type="ECO:0000256" key="7">
    <source>
        <dbReference type="ARBA" id="ARBA00023125"/>
    </source>
</evidence>
<evidence type="ECO:0000256" key="9">
    <source>
        <dbReference type="ARBA" id="ARBA00044969"/>
    </source>
</evidence>
<evidence type="ECO:0000256" key="6">
    <source>
        <dbReference type="ARBA" id="ARBA00022840"/>
    </source>
</evidence>
<comment type="catalytic activity">
    <reaction evidence="10">
        <text>ATP + H2O = ADP + phosphate + H(+)</text>
        <dbReference type="Rhea" id="RHEA:13065"/>
        <dbReference type="ChEBI" id="CHEBI:15377"/>
        <dbReference type="ChEBI" id="CHEBI:15378"/>
        <dbReference type="ChEBI" id="CHEBI:30616"/>
        <dbReference type="ChEBI" id="CHEBI:43474"/>
        <dbReference type="ChEBI" id="CHEBI:456216"/>
        <dbReference type="EC" id="5.6.2.3"/>
    </reaction>
</comment>
<evidence type="ECO:0000256" key="4">
    <source>
        <dbReference type="ARBA" id="ARBA00022801"/>
    </source>
</evidence>
<organism evidence="12 13">
    <name type="scientific">Paenarthrobacter nicotinovorans</name>
    <name type="common">Arthrobacter nicotinovorans</name>
    <dbReference type="NCBI Taxonomy" id="29320"/>
    <lineage>
        <taxon>Bacteria</taxon>
        <taxon>Bacillati</taxon>
        <taxon>Actinomycetota</taxon>
        <taxon>Actinomycetes</taxon>
        <taxon>Micrococcales</taxon>
        <taxon>Micrococcaceae</taxon>
        <taxon>Paenarthrobacter</taxon>
    </lineage>
</organism>
<dbReference type="PRINTS" id="PR01874">
    <property type="entry name" value="DNAREPAIRADA"/>
</dbReference>
<dbReference type="SUPFAM" id="SSF52540">
    <property type="entry name" value="P-loop containing nucleoside triphosphate hydrolases"/>
    <property type="match status" value="1"/>
</dbReference>
<keyword evidence="4 12" id="KW-0378">Hydrolase</keyword>
<keyword evidence="13" id="KW-1185">Reference proteome</keyword>
<evidence type="ECO:0000256" key="10">
    <source>
        <dbReference type="ARBA" id="ARBA00048954"/>
    </source>
</evidence>
<evidence type="ECO:0000259" key="11">
    <source>
        <dbReference type="PROSITE" id="PS51199"/>
    </source>
</evidence>
<evidence type="ECO:0000256" key="5">
    <source>
        <dbReference type="ARBA" id="ARBA00022806"/>
    </source>
</evidence>
<evidence type="ECO:0000256" key="1">
    <source>
        <dbReference type="ARBA" id="ARBA00008428"/>
    </source>
</evidence>
<dbReference type="Pfam" id="PF00772">
    <property type="entry name" value="DnaB"/>
    <property type="match status" value="1"/>
</dbReference>
<dbReference type="InterPro" id="IPR027417">
    <property type="entry name" value="P-loop_NTPase"/>
</dbReference>
<keyword evidence="3" id="KW-0547">Nucleotide-binding</keyword>
<dbReference type="InterPro" id="IPR007693">
    <property type="entry name" value="DNA_helicase_DnaB-like_N"/>
</dbReference>
<sequence length="432" mass="47042">MTDEPTSHDTVAEQSVLGAMLISRDAIAEIADILEGGDFYSPAHETIYRTILDLTAAGSPVDAITVNDTLTKLGEIQRTGGAGYTHTLATTVPSASSGAYYAEIVAHAATRRRLTAAGRKIQDLAQSGGDVDELVEASRREVDRTSRATGSVVQSFGETIDVMLGSLDEEVNHHPTPWDAVNKIIGGLRPGALYVVGARPSVGKSVVALNLAKGLTAHGSVAFSSLEMSNNDVQIRAVSSDLHIDVARLIERNLTPGDWGKIRDRRSEWDNVPLFVDDRSGVTITDIKRFARSVNRRRPLAGVVVDYLQLMSQPHGDKRPRHEFVADMSRQLKIMAMDMQVPVIALSQLNRASEQRQDKMPMLSDLRESGAVEQDADVVILLHREIMGEKRDDLSMLVAKNRHGATGLAELTFWGHYSKALDPGVNPRQLAS</sequence>
<accession>A0ABT9TP42</accession>
<dbReference type="InterPro" id="IPR016136">
    <property type="entry name" value="DNA_helicase_N/primase_C"/>
</dbReference>
<keyword evidence="7" id="KW-0238">DNA-binding</keyword>
<dbReference type="Pfam" id="PF03796">
    <property type="entry name" value="DnaB_C"/>
    <property type="match status" value="1"/>
</dbReference>
<reference evidence="12 13" key="1">
    <citation type="submission" date="2023-07" db="EMBL/GenBank/DDBJ databases">
        <title>Sorghum-associated microbial communities from plants grown in Nebraska, USA.</title>
        <authorList>
            <person name="Schachtman D."/>
        </authorList>
    </citation>
    <scope>NUCLEOTIDE SEQUENCE [LARGE SCALE GENOMIC DNA]</scope>
    <source>
        <strain evidence="12 13">CC523</strain>
    </source>
</reference>
<gene>
    <name evidence="12" type="ORF">J2T10_001978</name>
</gene>
<dbReference type="PANTHER" id="PTHR30153:SF2">
    <property type="entry name" value="REPLICATIVE DNA HELICASE"/>
    <property type="match status" value="1"/>
</dbReference>
<dbReference type="PANTHER" id="PTHR30153">
    <property type="entry name" value="REPLICATIVE DNA HELICASE DNAB"/>
    <property type="match status" value="1"/>
</dbReference>
<comment type="similarity">
    <text evidence="1">Belongs to the helicase family. DnaB subfamily.</text>
</comment>
<dbReference type="InterPro" id="IPR036185">
    <property type="entry name" value="DNA_heli_DnaB-like_N_sf"/>
</dbReference>
<dbReference type="SUPFAM" id="SSF48024">
    <property type="entry name" value="N-terminal domain of DnaB helicase"/>
    <property type="match status" value="1"/>
</dbReference>
<protein>
    <recommendedName>
        <fullName evidence="9">DNA 5'-3' helicase</fullName>
        <ecNumber evidence="9">5.6.2.3</ecNumber>
    </recommendedName>
</protein>
<keyword evidence="2" id="KW-0235">DNA replication</keyword>
<keyword evidence="5 12" id="KW-0347">Helicase</keyword>
<dbReference type="Gene3D" id="1.10.860.10">
    <property type="entry name" value="DNAb Helicase, Chain A"/>
    <property type="match status" value="1"/>
</dbReference>
<dbReference type="Proteomes" id="UP001244563">
    <property type="component" value="Unassembled WGS sequence"/>
</dbReference>
<keyword evidence="8" id="KW-0413">Isomerase</keyword>
<dbReference type="PROSITE" id="PS51199">
    <property type="entry name" value="SF4_HELICASE"/>
    <property type="match status" value="1"/>
</dbReference>
<evidence type="ECO:0000256" key="3">
    <source>
        <dbReference type="ARBA" id="ARBA00022741"/>
    </source>
</evidence>
<keyword evidence="6" id="KW-0067">ATP-binding</keyword>
<feature type="domain" description="SF4 helicase" evidence="11">
    <location>
        <begin position="167"/>
        <end position="427"/>
    </location>
</feature>
<dbReference type="EMBL" id="JAUSSW010000004">
    <property type="protein sequence ID" value="MDQ0102332.1"/>
    <property type="molecule type" value="Genomic_DNA"/>
</dbReference>
<comment type="caution">
    <text evidence="12">The sequence shown here is derived from an EMBL/GenBank/DDBJ whole genome shotgun (WGS) entry which is preliminary data.</text>
</comment>
<evidence type="ECO:0000313" key="13">
    <source>
        <dbReference type="Proteomes" id="UP001244563"/>
    </source>
</evidence>
<dbReference type="EC" id="5.6.2.3" evidence="9"/>
<proteinExistence type="inferred from homology"/>
<dbReference type="Gene3D" id="3.40.50.300">
    <property type="entry name" value="P-loop containing nucleotide triphosphate hydrolases"/>
    <property type="match status" value="1"/>
</dbReference>
<dbReference type="InterPro" id="IPR007694">
    <property type="entry name" value="DNA_helicase_DnaB-like_C"/>
</dbReference>
<dbReference type="RefSeq" id="WP_306877985.1">
    <property type="nucleotide sequence ID" value="NZ_JAUSSW010000004.1"/>
</dbReference>
<evidence type="ECO:0000256" key="8">
    <source>
        <dbReference type="ARBA" id="ARBA00023235"/>
    </source>
</evidence>
<evidence type="ECO:0000256" key="2">
    <source>
        <dbReference type="ARBA" id="ARBA00022705"/>
    </source>
</evidence>
<dbReference type="GO" id="GO:0016787">
    <property type="term" value="F:hydrolase activity"/>
    <property type="evidence" value="ECO:0007669"/>
    <property type="project" value="UniProtKB-KW"/>
</dbReference>
<dbReference type="GO" id="GO:0003678">
    <property type="term" value="F:DNA helicase activity"/>
    <property type="evidence" value="ECO:0007669"/>
    <property type="project" value="UniProtKB-EC"/>
</dbReference>